<comment type="caution">
    <text evidence="2">The sequence shown here is derived from an EMBL/GenBank/DDBJ whole genome shotgun (WGS) entry which is preliminary data.</text>
</comment>
<name>A0ABP9B5I6_9MICC</name>
<feature type="region of interest" description="Disordered" evidence="1">
    <location>
        <begin position="44"/>
        <end position="69"/>
    </location>
</feature>
<evidence type="ECO:0000256" key="1">
    <source>
        <dbReference type="SAM" id="MobiDB-lite"/>
    </source>
</evidence>
<reference evidence="3" key="1">
    <citation type="journal article" date="2019" name="Int. J. Syst. Evol. Microbiol.">
        <title>The Global Catalogue of Microorganisms (GCM) 10K type strain sequencing project: providing services to taxonomists for standard genome sequencing and annotation.</title>
        <authorList>
            <consortium name="The Broad Institute Genomics Platform"/>
            <consortium name="The Broad Institute Genome Sequencing Center for Infectious Disease"/>
            <person name="Wu L."/>
            <person name="Ma J."/>
        </authorList>
    </citation>
    <scope>NUCLEOTIDE SEQUENCE [LARGE SCALE GENOMIC DNA]</scope>
    <source>
        <strain evidence="3">JCM 18541</strain>
    </source>
</reference>
<accession>A0ABP9B5I6</accession>
<evidence type="ECO:0000313" key="2">
    <source>
        <dbReference type="EMBL" id="GAA4789545.1"/>
    </source>
</evidence>
<keyword evidence="3" id="KW-1185">Reference proteome</keyword>
<feature type="compositionally biased region" description="Polar residues" evidence="1">
    <location>
        <begin position="49"/>
        <end position="69"/>
    </location>
</feature>
<gene>
    <name evidence="2" type="ORF">GCM10023352_04330</name>
</gene>
<proteinExistence type="predicted"/>
<protein>
    <submittedName>
        <fullName evidence="2">Uncharacterized protein</fullName>
    </submittedName>
</protein>
<dbReference type="EMBL" id="BAABKP010000001">
    <property type="protein sequence ID" value="GAA4789545.1"/>
    <property type="molecule type" value="Genomic_DNA"/>
</dbReference>
<organism evidence="2 3">
    <name type="scientific">Rothia endophytica</name>
    <dbReference type="NCBI Taxonomy" id="1324766"/>
    <lineage>
        <taxon>Bacteria</taxon>
        <taxon>Bacillati</taxon>
        <taxon>Actinomycetota</taxon>
        <taxon>Actinomycetes</taxon>
        <taxon>Micrococcales</taxon>
        <taxon>Micrococcaceae</taxon>
        <taxon>Rothia</taxon>
    </lineage>
</organism>
<evidence type="ECO:0000313" key="3">
    <source>
        <dbReference type="Proteomes" id="UP001500187"/>
    </source>
</evidence>
<sequence>MLVFVGFYSSKFGLEWVAVGWVGLYVSNLCLRVKSNFIGKSRAKAEKQAGTSPQQDLNSSTANQHSKSKLTLSPGSLALTRRFTPAPSQLAFLLC</sequence>
<dbReference type="Proteomes" id="UP001500187">
    <property type="component" value="Unassembled WGS sequence"/>
</dbReference>